<proteinExistence type="predicted"/>
<reference evidence="1" key="1">
    <citation type="submission" date="2014-05" db="EMBL/GenBank/DDBJ databases">
        <authorList>
            <person name="Chronopoulou M."/>
        </authorList>
    </citation>
    <scope>NUCLEOTIDE SEQUENCE</scope>
    <source>
        <tissue evidence="1">Whole organism</tissue>
    </source>
</reference>
<sequence length="52" mass="5685">MSRALNVYPHTPFQALSQSEGVNLIGANLNLLGRCRFEGSSVWLLSLSVLSH</sequence>
<organism evidence="1">
    <name type="scientific">Lepeophtheirus salmonis</name>
    <name type="common">Salmon louse</name>
    <name type="synonym">Caligus salmonis</name>
    <dbReference type="NCBI Taxonomy" id="72036"/>
    <lineage>
        <taxon>Eukaryota</taxon>
        <taxon>Metazoa</taxon>
        <taxon>Ecdysozoa</taxon>
        <taxon>Arthropoda</taxon>
        <taxon>Crustacea</taxon>
        <taxon>Multicrustacea</taxon>
        <taxon>Hexanauplia</taxon>
        <taxon>Copepoda</taxon>
        <taxon>Siphonostomatoida</taxon>
        <taxon>Caligidae</taxon>
        <taxon>Lepeophtheirus</taxon>
    </lineage>
</organism>
<protein>
    <submittedName>
        <fullName evidence="1">Uncharacterized protein</fullName>
    </submittedName>
</protein>
<dbReference type="AlphaFoldDB" id="A0A0K2VFR3"/>
<dbReference type="EMBL" id="HACA01031410">
    <property type="protein sequence ID" value="CDW48771.1"/>
    <property type="molecule type" value="Transcribed_RNA"/>
</dbReference>
<accession>A0A0K2VFR3</accession>
<evidence type="ECO:0000313" key="1">
    <source>
        <dbReference type="EMBL" id="CDW48771.1"/>
    </source>
</evidence>
<name>A0A0K2VFR3_LEPSM</name>